<dbReference type="AlphaFoldDB" id="A0A6A6FDN7"/>
<dbReference type="InterPro" id="IPR047180">
    <property type="entry name" value="HoxX-like"/>
</dbReference>
<accession>A0A6A6FDN7</accession>
<protein>
    <submittedName>
        <fullName evidence="1">Uncharacterized protein</fullName>
    </submittedName>
</protein>
<dbReference type="PANTHER" id="PTHR43388:SF1">
    <property type="entry name" value="HYDROGENASE MATURATION FACTOR HOXX"/>
    <property type="match status" value="1"/>
</dbReference>
<name>A0A6A6FDN7_9PEZI</name>
<dbReference type="InterPro" id="IPR036477">
    <property type="entry name" value="Formyl_transf_N_sf"/>
</dbReference>
<keyword evidence="2" id="KW-1185">Reference proteome</keyword>
<proteinExistence type="predicted"/>
<dbReference type="PANTHER" id="PTHR43388">
    <property type="entry name" value="HYDROGENASE MATURATION FACTOR HOXX"/>
    <property type="match status" value="1"/>
</dbReference>
<evidence type="ECO:0000313" key="1">
    <source>
        <dbReference type="EMBL" id="KAF2211348.1"/>
    </source>
</evidence>
<sequence length="196" mass="21806">MVPNHVYEHYMTLIIHPAPLGDVGPSALNWVLMGDDGSIDDCNALLQKLHQGDISPGRSHWGLTVLQAIEEFDAGPVWAFEQFNIDIDQPGLTKSELYRDHITRSAITATLAAIRRIQDAAALSHVGEGLVTWNISPSLQASLEFGVLWIDFEVEEDLRKTAHVHFNFYNGRHVDNTVLPHLIEALDYILSQATAC</sequence>
<evidence type="ECO:0000313" key="2">
    <source>
        <dbReference type="Proteomes" id="UP000799539"/>
    </source>
</evidence>
<dbReference type="EMBL" id="ML992677">
    <property type="protein sequence ID" value="KAF2211348.1"/>
    <property type="molecule type" value="Genomic_DNA"/>
</dbReference>
<dbReference type="SUPFAM" id="SSF53328">
    <property type="entry name" value="Formyltransferase"/>
    <property type="match status" value="1"/>
</dbReference>
<reference evidence="1" key="1">
    <citation type="journal article" date="2020" name="Stud. Mycol.">
        <title>101 Dothideomycetes genomes: a test case for predicting lifestyles and emergence of pathogens.</title>
        <authorList>
            <person name="Haridas S."/>
            <person name="Albert R."/>
            <person name="Binder M."/>
            <person name="Bloem J."/>
            <person name="Labutti K."/>
            <person name="Salamov A."/>
            <person name="Andreopoulos B."/>
            <person name="Baker S."/>
            <person name="Barry K."/>
            <person name="Bills G."/>
            <person name="Bluhm B."/>
            <person name="Cannon C."/>
            <person name="Castanera R."/>
            <person name="Culley D."/>
            <person name="Daum C."/>
            <person name="Ezra D."/>
            <person name="Gonzalez J."/>
            <person name="Henrissat B."/>
            <person name="Kuo A."/>
            <person name="Liang C."/>
            <person name="Lipzen A."/>
            <person name="Lutzoni F."/>
            <person name="Magnuson J."/>
            <person name="Mondo S."/>
            <person name="Nolan M."/>
            <person name="Ohm R."/>
            <person name="Pangilinan J."/>
            <person name="Park H.-J."/>
            <person name="Ramirez L."/>
            <person name="Alfaro M."/>
            <person name="Sun H."/>
            <person name="Tritt A."/>
            <person name="Yoshinaga Y."/>
            <person name="Zwiers L.-H."/>
            <person name="Turgeon B."/>
            <person name="Goodwin S."/>
            <person name="Spatafora J."/>
            <person name="Crous P."/>
            <person name="Grigoriev I."/>
        </authorList>
    </citation>
    <scope>NUCLEOTIDE SEQUENCE</scope>
    <source>
        <strain evidence="1">SCOH1-5</strain>
    </source>
</reference>
<dbReference type="Gene3D" id="3.40.50.12230">
    <property type="match status" value="1"/>
</dbReference>
<dbReference type="Proteomes" id="UP000799539">
    <property type="component" value="Unassembled WGS sequence"/>
</dbReference>
<gene>
    <name evidence="1" type="ORF">CERZMDRAFT_98658</name>
</gene>
<dbReference type="OrthoDB" id="5126881at2759"/>
<organism evidence="1 2">
    <name type="scientific">Cercospora zeae-maydis SCOH1-5</name>
    <dbReference type="NCBI Taxonomy" id="717836"/>
    <lineage>
        <taxon>Eukaryota</taxon>
        <taxon>Fungi</taxon>
        <taxon>Dikarya</taxon>
        <taxon>Ascomycota</taxon>
        <taxon>Pezizomycotina</taxon>
        <taxon>Dothideomycetes</taxon>
        <taxon>Dothideomycetidae</taxon>
        <taxon>Mycosphaerellales</taxon>
        <taxon>Mycosphaerellaceae</taxon>
        <taxon>Cercospora</taxon>
    </lineage>
</organism>